<dbReference type="STRING" id="1077348.A0A2G8SHP6"/>
<evidence type="ECO:0008006" key="4">
    <source>
        <dbReference type="Google" id="ProtNLM"/>
    </source>
</evidence>
<dbReference type="AlphaFoldDB" id="A0A2G8SHP6"/>
<dbReference type="SUPFAM" id="SSF54695">
    <property type="entry name" value="POZ domain"/>
    <property type="match status" value="1"/>
</dbReference>
<evidence type="ECO:0000313" key="3">
    <source>
        <dbReference type="Proteomes" id="UP000230002"/>
    </source>
</evidence>
<keyword evidence="3" id="KW-1185">Reference proteome</keyword>
<evidence type="ECO:0000256" key="1">
    <source>
        <dbReference type="SAM" id="MobiDB-lite"/>
    </source>
</evidence>
<protein>
    <recommendedName>
        <fullName evidence="4">BTB domain-containing protein</fullName>
    </recommendedName>
</protein>
<name>A0A2G8SHP6_9APHY</name>
<proteinExistence type="predicted"/>
<accession>A0A2G8SHP6</accession>
<dbReference type="Proteomes" id="UP000230002">
    <property type="component" value="Unassembled WGS sequence"/>
</dbReference>
<organism evidence="2 3">
    <name type="scientific">Ganoderma sinense ZZ0214-1</name>
    <dbReference type="NCBI Taxonomy" id="1077348"/>
    <lineage>
        <taxon>Eukaryota</taxon>
        <taxon>Fungi</taxon>
        <taxon>Dikarya</taxon>
        <taxon>Basidiomycota</taxon>
        <taxon>Agaricomycotina</taxon>
        <taxon>Agaricomycetes</taxon>
        <taxon>Polyporales</taxon>
        <taxon>Polyporaceae</taxon>
        <taxon>Ganoderma</taxon>
    </lineage>
</organism>
<comment type="caution">
    <text evidence="2">The sequence shown here is derived from an EMBL/GenBank/DDBJ whole genome shotgun (WGS) entry which is preliminary data.</text>
</comment>
<dbReference type="OrthoDB" id="2800059at2759"/>
<reference evidence="2 3" key="1">
    <citation type="journal article" date="2015" name="Sci. Rep.">
        <title>Chromosome-level genome map provides insights into diverse defense mechanisms in the medicinal fungus Ganoderma sinense.</title>
        <authorList>
            <person name="Zhu Y."/>
            <person name="Xu J."/>
            <person name="Sun C."/>
            <person name="Zhou S."/>
            <person name="Xu H."/>
            <person name="Nelson D.R."/>
            <person name="Qian J."/>
            <person name="Song J."/>
            <person name="Luo H."/>
            <person name="Xiang L."/>
            <person name="Li Y."/>
            <person name="Xu Z."/>
            <person name="Ji A."/>
            <person name="Wang L."/>
            <person name="Lu S."/>
            <person name="Hayward A."/>
            <person name="Sun W."/>
            <person name="Li X."/>
            <person name="Schwartz D.C."/>
            <person name="Wang Y."/>
            <person name="Chen S."/>
        </authorList>
    </citation>
    <scope>NUCLEOTIDE SEQUENCE [LARGE SCALE GENOMIC DNA]</scope>
    <source>
        <strain evidence="2 3">ZZ0214-1</strain>
    </source>
</reference>
<dbReference type="InterPro" id="IPR011333">
    <property type="entry name" value="SKP1/BTB/POZ_sf"/>
</dbReference>
<gene>
    <name evidence="2" type="ORF">GSI_04733</name>
</gene>
<feature type="compositionally biased region" description="Basic and acidic residues" evidence="1">
    <location>
        <begin position="1"/>
        <end position="22"/>
    </location>
</feature>
<sequence length="450" mass="49792">MSPDDRPPRKRARVDDGEHGDQDGGPAQNEPAPALRDKDVWFPDGNIVVIAKEKVAFRVHQGILSLRSETFRDLFSLPKADAAGATDSETFDGCPAFRVEDAPEDIRRLFLVICCGKNYYYDQDTLVPVPFDVLASLIRMADKYLIDDVLDEAISRLGKYYTTDLAAWQDPDGRARYVTTVPEDALTVVQLAWVTGTPSLAPTAYLTCVALSTRCWGQPESVFRYPLAGLSSQDMAFVLEGKGRLTQAAATRALTLLSALPSLRCTTRDACTAVREEPLAALREDGRLPVALSDEDAFRPIAERMWPEPHWGAFCESCRQALSRTDAREMQSLWDDLPSQFRIGIDRNSWPRDDSESAGQSNLGPSLALALVTQCTVTPFQSSDSTLFYGIRASPHPVEHDLALAPALVVPAHDSEAQSDNAFVVRRPCDLRVMEPRWVLQSHQDSTPLK</sequence>
<dbReference type="EMBL" id="AYKW01000008">
    <property type="protein sequence ID" value="PIL33283.1"/>
    <property type="molecule type" value="Genomic_DNA"/>
</dbReference>
<dbReference type="Gene3D" id="3.30.710.10">
    <property type="entry name" value="Potassium Channel Kv1.1, Chain A"/>
    <property type="match status" value="1"/>
</dbReference>
<evidence type="ECO:0000313" key="2">
    <source>
        <dbReference type="EMBL" id="PIL33283.1"/>
    </source>
</evidence>
<feature type="region of interest" description="Disordered" evidence="1">
    <location>
        <begin position="1"/>
        <end position="36"/>
    </location>
</feature>